<evidence type="ECO:0000256" key="6">
    <source>
        <dbReference type="SAM" id="MobiDB-lite"/>
    </source>
</evidence>
<keyword evidence="5" id="KW-0539">Nucleus</keyword>
<reference evidence="8" key="1">
    <citation type="submission" date="2018-12" db="EMBL/GenBank/DDBJ databases">
        <authorList>
            <person name="Syme R.A."/>
            <person name="Farfan-Caceres L."/>
            <person name="Lichtenzveig J."/>
        </authorList>
    </citation>
    <scope>NUCLEOTIDE SEQUENCE</scope>
    <source>
        <strain evidence="8">Al4</strain>
    </source>
</reference>
<proteinExistence type="inferred from homology"/>
<reference evidence="8" key="2">
    <citation type="submission" date="2020-09" db="EMBL/GenBank/DDBJ databases">
        <title>Reference genome assembly for Australian Ascochyta lentis isolate Al4.</title>
        <authorList>
            <person name="Lee R.C."/>
            <person name="Farfan-Caceres L.M."/>
            <person name="Debler J.W."/>
            <person name="Williams A.H."/>
            <person name="Henares B.M."/>
        </authorList>
    </citation>
    <scope>NUCLEOTIDE SEQUENCE</scope>
    <source>
        <strain evidence="8">Al4</strain>
    </source>
</reference>
<dbReference type="SUPFAM" id="SSF56091">
    <property type="entry name" value="DNA ligase/mRNA capping enzyme, catalytic domain"/>
    <property type="match status" value="1"/>
</dbReference>
<dbReference type="CDD" id="cd08039">
    <property type="entry name" value="Adenylation_DNA_ligase_Fungal"/>
    <property type="match status" value="1"/>
</dbReference>
<feature type="domain" description="ATP-dependent DNA ligase family profile" evidence="7">
    <location>
        <begin position="387"/>
        <end position="532"/>
    </location>
</feature>
<keyword evidence="2" id="KW-0436">Ligase</keyword>
<dbReference type="Pfam" id="PF01068">
    <property type="entry name" value="DNA_ligase_A_M"/>
    <property type="match status" value="1"/>
</dbReference>
<dbReference type="InterPro" id="IPR012308">
    <property type="entry name" value="DNA_ligase_ATP-dep_N"/>
</dbReference>
<dbReference type="OrthoDB" id="2160351at2759"/>
<evidence type="ECO:0000313" key="9">
    <source>
        <dbReference type="Proteomes" id="UP000651452"/>
    </source>
</evidence>
<evidence type="ECO:0000256" key="4">
    <source>
        <dbReference type="ARBA" id="ARBA00022840"/>
    </source>
</evidence>
<name>A0A8H7IV55_9PLEO</name>
<dbReference type="GO" id="GO:0006310">
    <property type="term" value="P:DNA recombination"/>
    <property type="evidence" value="ECO:0007669"/>
    <property type="project" value="InterPro"/>
</dbReference>
<dbReference type="EMBL" id="RZGK01000021">
    <property type="protein sequence ID" value="KAF9691382.1"/>
    <property type="molecule type" value="Genomic_DNA"/>
</dbReference>
<feature type="region of interest" description="Disordered" evidence="6">
    <location>
        <begin position="772"/>
        <end position="832"/>
    </location>
</feature>
<keyword evidence="4" id="KW-0067">ATP-binding</keyword>
<comment type="similarity">
    <text evidence="1">Belongs to the ATP-dependent DNA ligase family.</text>
</comment>
<dbReference type="Proteomes" id="UP000651452">
    <property type="component" value="Unassembled WGS sequence"/>
</dbReference>
<evidence type="ECO:0000256" key="2">
    <source>
        <dbReference type="ARBA" id="ARBA00022598"/>
    </source>
</evidence>
<feature type="compositionally biased region" description="Low complexity" evidence="6">
    <location>
        <begin position="728"/>
        <end position="740"/>
    </location>
</feature>
<evidence type="ECO:0000313" key="8">
    <source>
        <dbReference type="EMBL" id="KAF9691382.1"/>
    </source>
</evidence>
<dbReference type="PANTHER" id="PTHR45997:SF2">
    <property type="entry name" value="ATP DEPENDENT DNA LIGASE DOMAIN PROTEIN (AFU_ORTHOLOGUE AFUA_5G02430)"/>
    <property type="match status" value="1"/>
</dbReference>
<dbReference type="InterPro" id="IPR012340">
    <property type="entry name" value="NA-bd_OB-fold"/>
</dbReference>
<evidence type="ECO:0000256" key="5">
    <source>
        <dbReference type="ARBA" id="ARBA00023242"/>
    </source>
</evidence>
<sequence length="892" mass="100569">MTVAFNEICSLLQSTENIITRQPRLPPKKEKESTRQIIANWCNNHRRSLDDVETNGSAVLSALCPHRRKDRVYGLQTPLLARKLTKLLNFNHGQKTLFNGWITGKHGDLGVYIERAMKPWDGTFSSKHPVSINRVDRLLTQLAARYRFSDAAIRAQRDWHMETDTELKDILVRLESWEAKWLVRLVLRDYCTIVLDEDYLFEQYHFLLPDLLKFQNDFDAVFRMLRVELSCYPAVPGNFEESWMRAEATQRLRPEVGVKVGRPIFKKAWMTGNHAWAAENKYDGEYCEIHIDLGNTPEDIKIFSKNGKDATADRRALHSNIREALRVGRSDCAFQSKCIVLGEMVLYSDKEKRIMPFSKIRKHISRSGSFIGTLQDSLPHEWEHLMIVFFDVLLLDEKPVLRHCLQERRNLLRDLVQVKPGRSMRSEWSLLDFKTGDGIVDLKEIFARNLASRQEGLVLKPLHAPYFPLLYGQGYARPGYYIKLKKDYLADMGGERDLGDFAIIGASFVAQVAPKSDMKPLHWTHFHLGCCMNRAAVHRAGAKPTFKVVATVGLDQCIPKPDLKYLNVQGYVRQAKLHGDGSTDNFGIEHSNGHSRHMTVAFKVPFVAEILGAGFEKLQNETFEMLRHPRVKKLHNDRTWQDCVTLDELEDMVEQKWDVPDADKLDGHAREVALLATKYVRESQTTSSTCRTTQDTTHTTRRSDASSHSTLSDAVVRETQQPNSNTFPSASSPTSHSGSTQGAGTQASHQVRVLVRSDTVERLALATPLKPPLSVSTAVSPGALAPSSTAPIRTFRRRSTTLFPPPASTAPAPSIGQKRAVAQGDDFISPPAIRKRIKGRTPLKDFGANGARSLGAFDYDSQEGTIHIYAGEGLKVLVHTGSQEAKTGTERR</sequence>
<dbReference type="Gene3D" id="1.10.3260.10">
    <property type="entry name" value="DNA ligase, ATP-dependent, N-terminal domain"/>
    <property type="match status" value="1"/>
</dbReference>
<feature type="compositionally biased region" description="Polar residues" evidence="6">
    <location>
        <begin position="706"/>
        <end position="727"/>
    </location>
</feature>
<evidence type="ECO:0000256" key="3">
    <source>
        <dbReference type="ARBA" id="ARBA00022741"/>
    </source>
</evidence>
<dbReference type="GO" id="GO:0003677">
    <property type="term" value="F:DNA binding"/>
    <property type="evidence" value="ECO:0007669"/>
    <property type="project" value="InterPro"/>
</dbReference>
<dbReference type="AlphaFoldDB" id="A0A8H7IV55"/>
<feature type="region of interest" description="Disordered" evidence="6">
    <location>
        <begin position="683"/>
        <end position="749"/>
    </location>
</feature>
<dbReference type="InterPro" id="IPR012310">
    <property type="entry name" value="DNA_ligase_ATP-dep_cent"/>
</dbReference>
<dbReference type="InterPro" id="IPR029710">
    <property type="entry name" value="LIG4"/>
</dbReference>
<evidence type="ECO:0000259" key="7">
    <source>
        <dbReference type="PROSITE" id="PS50160"/>
    </source>
</evidence>
<comment type="caution">
    <text evidence="8">The sequence shown here is derived from an EMBL/GenBank/DDBJ whole genome shotgun (WGS) entry which is preliminary data.</text>
</comment>
<dbReference type="GO" id="GO:0006297">
    <property type="term" value="P:nucleotide-excision repair, DNA gap filling"/>
    <property type="evidence" value="ECO:0007669"/>
    <property type="project" value="TreeGrafter"/>
</dbReference>
<evidence type="ECO:0000256" key="1">
    <source>
        <dbReference type="ARBA" id="ARBA00007572"/>
    </source>
</evidence>
<dbReference type="GO" id="GO:0003910">
    <property type="term" value="F:DNA ligase (ATP) activity"/>
    <property type="evidence" value="ECO:0007669"/>
    <property type="project" value="InterPro"/>
</dbReference>
<accession>A0A8H7IV55</accession>
<dbReference type="GO" id="GO:0005524">
    <property type="term" value="F:ATP binding"/>
    <property type="evidence" value="ECO:0007669"/>
    <property type="project" value="UniProtKB-KW"/>
</dbReference>
<dbReference type="GO" id="GO:0032807">
    <property type="term" value="C:DNA ligase IV complex"/>
    <property type="evidence" value="ECO:0007669"/>
    <property type="project" value="TreeGrafter"/>
</dbReference>
<dbReference type="Pfam" id="PF04675">
    <property type="entry name" value="DNA_ligase_A_N"/>
    <property type="match status" value="1"/>
</dbReference>
<organism evidence="8 9">
    <name type="scientific">Ascochyta lentis</name>
    <dbReference type="NCBI Taxonomy" id="205686"/>
    <lineage>
        <taxon>Eukaryota</taxon>
        <taxon>Fungi</taxon>
        <taxon>Dikarya</taxon>
        <taxon>Ascomycota</taxon>
        <taxon>Pezizomycotina</taxon>
        <taxon>Dothideomycetes</taxon>
        <taxon>Pleosporomycetidae</taxon>
        <taxon>Pleosporales</taxon>
        <taxon>Pleosporineae</taxon>
        <taxon>Didymellaceae</taxon>
        <taxon>Ascochyta</taxon>
    </lineage>
</organism>
<dbReference type="GO" id="GO:0006303">
    <property type="term" value="P:double-strand break repair via nonhomologous end joining"/>
    <property type="evidence" value="ECO:0007669"/>
    <property type="project" value="TreeGrafter"/>
</dbReference>
<dbReference type="PROSITE" id="PS50160">
    <property type="entry name" value="DNA_LIGASE_A3"/>
    <property type="match status" value="1"/>
</dbReference>
<gene>
    <name evidence="8" type="ORF">EKO04_010828</name>
</gene>
<keyword evidence="3" id="KW-0547">Nucleotide-binding</keyword>
<dbReference type="PANTHER" id="PTHR45997">
    <property type="entry name" value="DNA LIGASE 4"/>
    <property type="match status" value="1"/>
</dbReference>
<dbReference type="InterPro" id="IPR036599">
    <property type="entry name" value="DNA_ligase_N_sf"/>
</dbReference>
<keyword evidence="9" id="KW-1185">Reference proteome</keyword>
<dbReference type="Gene3D" id="3.30.470.30">
    <property type="entry name" value="DNA ligase/mRNA capping enzyme"/>
    <property type="match status" value="1"/>
</dbReference>
<dbReference type="Gene3D" id="2.40.50.140">
    <property type="entry name" value="Nucleic acid-binding proteins"/>
    <property type="match status" value="1"/>
</dbReference>
<feature type="compositionally biased region" description="Low complexity" evidence="6">
    <location>
        <begin position="683"/>
        <end position="697"/>
    </location>
</feature>
<protein>
    <recommendedName>
        <fullName evidence="7">ATP-dependent DNA ligase family profile domain-containing protein</fullName>
    </recommendedName>
</protein>